<reference evidence="3 4" key="1">
    <citation type="submission" date="2018-06" db="EMBL/GenBank/DDBJ databases">
        <title>Genomic Encyclopedia of Type Strains, Phase IV (KMG-IV): sequencing the most valuable type-strain genomes for metagenomic binning, comparative biology and taxonomic classification.</title>
        <authorList>
            <person name="Goeker M."/>
        </authorList>
    </citation>
    <scope>NUCLEOTIDE SEQUENCE [LARGE SCALE GENOMIC DNA]</scope>
    <source>
        <strain evidence="3 4">DSM 18048</strain>
    </source>
</reference>
<dbReference type="PRINTS" id="PR00069">
    <property type="entry name" value="ALDKETRDTASE"/>
</dbReference>
<dbReference type="PANTHER" id="PTHR43625:SF40">
    <property type="entry name" value="ALDO-KETO REDUCTASE YAKC [NADP(+)]"/>
    <property type="match status" value="1"/>
</dbReference>
<dbReference type="GO" id="GO:0005737">
    <property type="term" value="C:cytoplasm"/>
    <property type="evidence" value="ECO:0007669"/>
    <property type="project" value="TreeGrafter"/>
</dbReference>
<dbReference type="PANTHER" id="PTHR43625">
    <property type="entry name" value="AFLATOXIN B1 ALDEHYDE REDUCTASE"/>
    <property type="match status" value="1"/>
</dbReference>
<dbReference type="SUPFAM" id="SSF51430">
    <property type="entry name" value="NAD(P)-linked oxidoreductase"/>
    <property type="match status" value="1"/>
</dbReference>
<keyword evidence="4" id="KW-1185">Reference proteome</keyword>
<organism evidence="3 4">
    <name type="scientific">Deinococcus yavapaiensis KR-236</name>
    <dbReference type="NCBI Taxonomy" id="694435"/>
    <lineage>
        <taxon>Bacteria</taxon>
        <taxon>Thermotogati</taxon>
        <taxon>Deinococcota</taxon>
        <taxon>Deinococci</taxon>
        <taxon>Deinococcales</taxon>
        <taxon>Deinococcaceae</taxon>
        <taxon>Deinococcus</taxon>
    </lineage>
</organism>
<dbReference type="EMBL" id="QJSX01000024">
    <property type="protein sequence ID" value="PYE49402.1"/>
    <property type="molecule type" value="Genomic_DNA"/>
</dbReference>
<name>A0A318S5H0_9DEIO</name>
<feature type="domain" description="NADP-dependent oxidoreductase" evidence="2">
    <location>
        <begin position="14"/>
        <end position="305"/>
    </location>
</feature>
<evidence type="ECO:0000313" key="3">
    <source>
        <dbReference type="EMBL" id="PYE49402.1"/>
    </source>
</evidence>
<gene>
    <name evidence="3" type="ORF">DES52_12438</name>
</gene>
<dbReference type="InterPro" id="IPR036812">
    <property type="entry name" value="NAD(P)_OxRdtase_dom_sf"/>
</dbReference>
<dbReference type="Gene3D" id="3.20.20.100">
    <property type="entry name" value="NADP-dependent oxidoreductase domain"/>
    <property type="match status" value="1"/>
</dbReference>
<dbReference type="OrthoDB" id="9773828at2"/>
<dbReference type="GO" id="GO:0016491">
    <property type="term" value="F:oxidoreductase activity"/>
    <property type="evidence" value="ECO:0007669"/>
    <property type="project" value="UniProtKB-KW"/>
</dbReference>
<dbReference type="InterPro" id="IPR050791">
    <property type="entry name" value="Aldo-Keto_reductase"/>
</dbReference>
<evidence type="ECO:0000259" key="2">
    <source>
        <dbReference type="Pfam" id="PF00248"/>
    </source>
</evidence>
<comment type="caution">
    <text evidence="3">The sequence shown here is derived from an EMBL/GenBank/DDBJ whole genome shotgun (WGS) entry which is preliminary data.</text>
</comment>
<dbReference type="CDD" id="cd19076">
    <property type="entry name" value="AKR_AKR13A_13D"/>
    <property type="match status" value="1"/>
</dbReference>
<evidence type="ECO:0000313" key="4">
    <source>
        <dbReference type="Proteomes" id="UP000248326"/>
    </source>
</evidence>
<accession>A0A318S5H0</accession>
<sequence>MQQRSLRDLKVSAIGLGCMGMSEFYGAGDEAESLRTIDRALELGVDFLDTADMYGVGRNEELVGRALKGRRDRVVLATKFGNVRGPNGERLGIDGRPEYVRQACEASLKRLGVDHIDLYYQHRVDPKTPIEDTVGAMSELVREGKVRFLGLSEASARTIRRANAVHPIAALQSEYSLWTRDPEDEVLATCRELGVGFVAYSPLGRGFLTGQIKSPDDFSPDDFRRFSPRFQGENFEGNLRLVTVVQDLAAEKGCTPSQLALAWLLAQGDDIVPIPGTKRVKYLEENVGAVDVALSADDLSRLDAIFAKGVVAGERYPDMSTIDR</sequence>
<dbReference type="Proteomes" id="UP000248326">
    <property type="component" value="Unassembled WGS sequence"/>
</dbReference>
<dbReference type="InterPro" id="IPR020471">
    <property type="entry name" value="AKR"/>
</dbReference>
<keyword evidence="1" id="KW-0560">Oxidoreductase</keyword>
<proteinExistence type="predicted"/>
<protein>
    <submittedName>
        <fullName evidence="3">Aryl-alcohol dehydrogenase-like predicted oxidoreductase</fullName>
    </submittedName>
</protein>
<dbReference type="RefSeq" id="WP_110888741.1">
    <property type="nucleotide sequence ID" value="NZ_QJSX01000024.1"/>
</dbReference>
<evidence type="ECO:0000256" key="1">
    <source>
        <dbReference type="ARBA" id="ARBA00023002"/>
    </source>
</evidence>
<dbReference type="Pfam" id="PF00248">
    <property type="entry name" value="Aldo_ket_red"/>
    <property type="match status" value="1"/>
</dbReference>
<dbReference type="AlphaFoldDB" id="A0A318S5H0"/>
<dbReference type="InterPro" id="IPR023210">
    <property type="entry name" value="NADP_OxRdtase_dom"/>
</dbReference>